<evidence type="ECO:0000256" key="1">
    <source>
        <dbReference type="SAM" id="Coils"/>
    </source>
</evidence>
<comment type="caution">
    <text evidence="3">The sequence shown here is derived from an EMBL/GenBank/DDBJ whole genome shotgun (WGS) entry which is preliminary data.</text>
</comment>
<dbReference type="AlphaFoldDB" id="A0A7J7MBW1"/>
<organism evidence="3 4">
    <name type="scientific">Kingdonia uniflora</name>
    <dbReference type="NCBI Taxonomy" id="39325"/>
    <lineage>
        <taxon>Eukaryota</taxon>
        <taxon>Viridiplantae</taxon>
        <taxon>Streptophyta</taxon>
        <taxon>Embryophyta</taxon>
        <taxon>Tracheophyta</taxon>
        <taxon>Spermatophyta</taxon>
        <taxon>Magnoliopsida</taxon>
        <taxon>Ranunculales</taxon>
        <taxon>Circaeasteraceae</taxon>
        <taxon>Kingdonia</taxon>
    </lineage>
</organism>
<keyword evidence="4" id="KW-1185">Reference proteome</keyword>
<dbReference type="Proteomes" id="UP000541444">
    <property type="component" value="Unassembled WGS sequence"/>
</dbReference>
<feature type="coiled-coil region" evidence="1">
    <location>
        <begin position="259"/>
        <end position="293"/>
    </location>
</feature>
<accession>A0A7J7MBW1</accession>
<name>A0A7J7MBW1_9MAGN</name>
<protein>
    <submittedName>
        <fullName evidence="3">Uncharacterized protein</fullName>
    </submittedName>
</protein>
<gene>
    <name evidence="3" type="ORF">GIB67_006607</name>
</gene>
<evidence type="ECO:0000313" key="3">
    <source>
        <dbReference type="EMBL" id="KAF6152371.1"/>
    </source>
</evidence>
<sequence>MRVMHGMNAALRQERRNLIEWFDIVSFYVRKLNQKKGTYHIQCHPEKLWLFHLCSTGRGWDKDLVWVYGGIDDLIRRDDGWIDRVFLELGIRRSSGKKTVSRPVREAGEGTSAAPETDEGSAKVVEEMVSDQLARNVDYTLRGQRGRTVAGAASRQVPRPVGKGKGVPPPPGGQVSKAGEYKRRRLLVDEDDDDDDEELSKWERVHATAESMTTLYGTDPDATVVEMSKSCKDIANSCNQLDNWSKAFLKAQKVTSVALQKVRDELVMKEGMLQSLESRLGAVEQKNNVLEADNIRIQTKKVEQKAGYQAQYDREWEAEVADVAGDKGGQGVGVAVLDGAVAGEVEVNGAGDVAVEKARESKERTKV</sequence>
<evidence type="ECO:0000256" key="2">
    <source>
        <dbReference type="SAM" id="MobiDB-lite"/>
    </source>
</evidence>
<keyword evidence="1" id="KW-0175">Coiled coil</keyword>
<proteinExistence type="predicted"/>
<feature type="region of interest" description="Disordered" evidence="2">
    <location>
        <begin position="98"/>
        <end position="122"/>
    </location>
</feature>
<feature type="region of interest" description="Disordered" evidence="2">
    <location>
        <begin position="145"/>
        <end position="183"/>
    </location>
</feature>
<reference evidence="3 4" key="1">
    <citation type="journal article" date="2020" name="IScience">
        <title>Genome Sequencing of the Endangered Kingdonia uniflora (Circaeasteraceae, Ranunculales) Reveals Potential Mechanisms of Evolutionary Specialization.</title>
        <authorList>
            <person name="Sun Y."/>
            <person name="Deng T."/>
            <person name="Zhang A."/>
            <person name="Moore M.J."/>
            <person name="Landis J.B."/>
            <person name="Lin N."/>
            <person name="Zhang H."/>
            <person name="Zhang X."/>
            <person name="Huang J."/>
            <person name="Zhang X."/>
            <person name="Sun H."/>
            <person name="Wang H."/>
        </authorList>
    </citation>
    <scope>NUCLEOTIDE SEQUENCE [LARGE SCALE GENOMIC DNA]</scope>
    <source>
        <strain evidence="3">TB1705</strain>
        <tissue evidence="3">Leaf</tissue>
    </source>
</reference>
<dbReference type="EMBL" id="JACGCM010001641">
    <property type="protein sequence ID" value="KAF6152371.1"/>
    <property type="molecule type" value="Genomic_DNA"/>
</dbReference>
<evidence type="ECO:0000313" key="4">
    <source>
        <dbReference type="Proteomes" id="UP000541444"/>
    </source>
</evidence>